<proteinExistence type="inferred from homology"/>
<comment type="similarity">
    <text evidence="6">Belongs to the MAL family.</text>
</comment>
<keyword evidence="12" id="KW-1185">Reference proteome</keyword>
<evidence type="ECO:0000256" key="5">
    <source>
        <dbReference type="ARBA" id="ARBA00023136"/>
    </source>
</evidence>
<evidence type="ECO:0000313" key="12">
    <source>
        <dbReference type="Proteomes" id="UP001174136"/>
    </source>
</evidence>
<dbReference type="Proteomes" id="UP001174136">
    <property type="component" value="Unassembled WGS sequence"/>
</dbReference>
<feature type="transmembrane region" description="Helical" evidence="9">
    <location>
        <begin position="229"/>
        <end position="252"/>
    </location>
</feature>
<dbReference type="AlphaFoldDB" id="A0AA47M449"/>
<evidence type="ECO:0000256" key="9">
    <source>
        <dbReference type="SAM" id="Phobius"/>
    </source>
</evidence>
<reference evidence="11" key="1">
    <citation type="journal article" date="2023" name="Front. Mar. Sci.">
        <title>A new Merluccius polli reference genome to investigate the effects of global change in West African waters.</title>
        <authorList>
            <person name="Mateo J.L."/>
            <person name="Blanco-Fernandez C."/>
            <person name="Garcia-Vazquez E."/>
            <person name="Machado-Schiaffino G."/>
        </authorList>
    </citation>
    <scope>NUCLEOTIDE SEQUENCE</scope>
    <source>
        <strain evidence="11">C29</strain>
        <tissue evidence="11">Fin</tissue>
    </source>
</reference>
<evidence type="ECO:0000256" key="3">
    <source>
        <dbReference type="ARBA" id="ARBA00022737"/>
    </source>
</evidence>
<feature type="compositionally biased region" description="Basic and acidic residues" evidence="8">
    <location>
        <begin position="457"/>
        <end position="470"/>
    </location>
</feature>
<feature type="transmembrane region" description="Helical" evidence="9">
    <location>
        <begin position="306"/>
        <end position="326"/>
    </location>
</feature>
<keyword evidence="2 7" id="KW-0812">Transmembrane</keyword>
<organism evidence="11 12">
    <name type="scientific">Merluccius polli</name>
    <name type="common">Benguela hake</name>
    <name type="synonym">Merluccius cadenati</name>
    <dbReference type="NCBI Taxonomy" id="89951"/>
    <lineage>
        <taxon>Eukaryota</taxon>
        <taxon>Metazoa</taxon>
        <taxon>Chordata</taxon>
        <taxon>Craniata</taxon>
        <taxon>Vertebrata</taxon>
        <taxon>Euteleostomi</taxon>
        <taxon>Actinopterygii</taxon>
        <taxon>Neopterygii</taxon>
        <taxon>Teleostei</taxon>
        <taxon>Neoteleostei</taxon>
        <taxon>Acanthomorphata</taxon>
        <taxon>Zeiogadaria</taxon>
        <taxon>Gadariae</taxon>
        <taxon>Gadiformes</taxon>
        <taxon>Gadoidei</taxon>
        <taxon>Merlucciidae</taxon>
        <taxon>Merluccius</taxon>
    </lineage>
</organism>
<dbReference type="PANTHER" id="PTHR17068:SF12">
    <property type="entry name" value="MYELOID-ASSOCIATED DIFFERENTIATION MARKER-LIKE PROTEIN 2"/>
    <property type="match status" value="1"/>
</dbReference>
<sequence length="542" mass="59440">MLGQWRPTNQIKLPFLSLTSRQTELLLLRQSCSRSDRKHLIAYTSSYRNLIDEVMCGPFKSFHSILRLLEMIFSGVALILAMFQGGMARPWSIWCDFVWFFCILTPLVIVVVEALKLDLLLVVFLPHWADLVCGLTMICTLMISSASGVYGASYTCFNCVLGIICLTFSVLATAAFLLDAILLKLKCPSGYLSHLRGMLRFTEAFVACLLLTAATSYFLYGNWLRPPGMMWGLLVFAVCLLANVAVILFNLVKPLSALLPMGRLECVYNIVATLLYLSAAILWLVYGYWWYFDHTANSQQYCNSCWLGDLHLVTAGVLLNLLLYIVDVLHVFLEPLEAEVVGVAEDSRCVGIRTYNLQLERGKGVGTTAPHLLPELVVEALVGAEVDPLLGAERRERGPHDGARHHLRPHQDYLHTLVSGEGAVQLVVVRQTGPHGLCLPSPHQVDGERLGVGVQAKDPHPPDHAHRSGEELTGDPPGRLLQVLVVGPGSARMGPDVVHGGAGEEGLQAEGEVSLHGQPVLPPLHLPLGPGPRLSSGEREVS</sequence>
<comment type="caution">
    <text evidence="11">The sequence shown here is derived from an EMBL/GenBank/DDBJ whole genome shotgun (WGS) entry which is preliminary data.</text>
</comment>
<feature type="compositionally biased region" description="Low complexity" evidence="8">
    <location>
        <begin position="505"/>
        <end position="519"/>
    </location>
</feature>
<feature type="transmembrane region" description="Helical" evidence="9">
    <location>
        <begin position="65"/>
        <end position="85"/>
    </location>
</feature>
<evidence type="ECO:0000256" key="2">
    <source>
        <dbReference type="ARBA" id="ARBA00022692"/>
    </source>
</evidence>
<name>A0AA47M449_MERPO</name>
<evidence type="ECO:0000256" key="8">
    <source>
        <dbReference type="SAM" id="MobiDB-lite"/>
    </source>
</evidence>
<keyword evidence="4 9" id="KW-1133">Transmembrane helix</keyword>
<gene>
    <name evidence="11" type="primary">myadml2_1</name>
    <name evidence="11" type="ORF">N1851_031421</name>
</gene>
<feature type="region of interest" description="Disordered" evidence="8">
    <location>
        <begin position="454"/>
        <end position="478"/>
    </location>
</feature>
<evidence type="ECO:0000259" key="10">
    <source>
        <dbReference type="PROSITE" id="PS51225"/>
    </source>
</evidence>
<feature type="transmembrane region" description="Helical" evidence="9">
    <location>
        <begin position="204"/>
        <end position="223"/>
    </location>
</feature>
<keyword evidence="3" id="KW-0677">Repeat</keyword>
<feature type="region of interest" description="Disordered" evidence="8">
    <location>
        <begin position="491"/>
        <end position="542"/>
    </location>
</feature>
<evidence type="ECO:0000256" key="7">
    <source>
        <dbReference type="PROSITE-ProRule" id="PRU00581"/>
    </source>
</evidence>
<evidence type="ECO:0000256" key="4">
    <source>
        <dbReference type="ARBA" id="ARBA00022989"/>
    </source>
</evidence>
<comment type="subcellular location">
    <subcellularLocation>
        <location evidence="1">Membrane</location>
        <topology evidence="1">Multi-pass membrane protein</topology>
    </subcellularLocation>
</comment>
<evidence type="ECO:0000256" key="6">
    <source>
        <dbReference type="ARBA" id="ARBA00034721"/>
    </source>
</evidence>
<dbReference type="PANTHER" id="PTHR17068">
    <property type="entry name" value="MYELOID-ASSOCIATED DIFFERENTIATION MARKER MYADM FAMILY MEMBER"/>
    <property type="match status" value="1"/>
</dbReference>
<dbReference type="GO" id="GO:0016020">
    <property type="term" value="C:membrane"/>
    <property type="evidence" value="ECO:0007669"/>
    <property type="project" value="UniProtKB-SubCell"/>
</dbReference>
<feature type="transmembrane region" description="Helical" evidence="9">
    <location>
        <begin position="119"/>
        <end position="146"/>
    </location>
</feature>
<dbReference type="InterPro" id="IPR047123">
    <property type="entry name" value="MYADM-like"/>
</dbReference>
<evidence type="ECO:0000313" key="11">
    <source>
        <dbReference type="EMBL" id="KAK0133202.1"/>
    </source>
</evidence>
<keyword evidence="5 7" id="KW-0472">Membrane</keyword>
<protein>
    <submittedName>
        <fullName evidence="11">Myeloid-associated differentiation marker-like protein 2</fullName>
    </submittedName>
</protein>
<feature type="domain" description="MARVEL" evidence="10">
    <location>
        <begin position="58"/>
        <end position="188"/>
    </location>
</feature>
<dbReference type="PROSITE" id="PS51225">
    <property type="entry name" value="MARVEL"/>
    <property type="match status" value="1"/>
</dbReference>
<dbReference type="InterPro" id="IPR008253">
    <property type="entry name" value="Marvel"/>
</dbReference>
<accession>A0AA47M449</accession>
<evidence type="ECO:0000256" key="1">
    <source>
        <dbReference type="ARBA" id="ARBA00004141"/>
    </source>
</evidence>
<feature type="transmembrane region" description="Helical" evidence="9">
    <location>
        <begin position="91"/>
        <end position="112"/>
    </location>
</feature>
<feature type="transmembrane region" description="Helical" evidence="9">
    <location>
        <begin position="152"/>
        <end position="183"/>
    </location>
</feature>
<dbReference type="EMBL" id="JAOPHQ010006007">
    <property type="protein sequence ID" value="KAK0133202.1"/>
    <property type="molecule type" value="Genomic_DNA"/>
</dbReference>
<feature type="transmembrane region" description="Helical" evidence="9">
    <location>
        <begin position="264"/>
        <end position="286"/>
    </location>
</feature>